<keyword evidence="2" id="KW-1185">Reference proteome</keyword>
<proteinExistence type="predicted"/>
<protein>
    <recommendedName>
        <fullName evidence="3">N-acetyltransferase domain-containing protein</fullName>
    </recommendedName>
</protein>
<dbReference type="OrthoDB" id="7222215at2"/>
<evidence type="ECO:0000313" key="2">
    <source>
        <dbReference type="Proteomes" id="UP000094412"/>
    </source>
</evidence>
<comment type="caution">
    <text evidence="1">The sequence shown here is derived from an EMBL/GenBank/DDBJ whole genome shotgun (WGS) entry which is preliminary data.</text>
</comment>
<evidence type="ECO:0008006" key="3">
    <source>
        <dbReference type="Google" id="ProtNLM"/>
    </source>
</evidence>
<dbReference type="AlphaFoldDB" id="A0A1C2DSN9"/>
<dbReference type="Proteomes" id="UP000094412">
    <property type="component" value="Unassembled WGS sequence"/>
</dbReference>
<dbReference type="InterPro" id="IPR016181">
    <property type="entry name" value="Acyl_CoA_acyltransferase"/>
</dbReference>
<dbReference type="Gene3D" id="3.40.630.30">
    <property type="match status" value="1"/>
</dbReference>
<accession>A0A1C2DSN9</accession>
<organism evidence="1 2">
    <name type="scientific">Mesorhizobium hungaricum</name>
    <dbReference type="NCBI Taxonomy" id="1566387"/>
    <lineage>
        <taxon>Bacteria</taxon>
        <taxon>Pseudomonadati</taxon>
        <taxon>Pseudomonadota</taxon>
        <taxon>Alphaproteobacteria</taxon>
        <taxon>Hyphomicrobiales</taxon>
        <taxon>Phyllobacteriaceae</taxon>
        <taxon>Mesorhizobium</taxon>
    </lineage>
</organism>
<evidence type="ECO:0000313" key="1">
    <source>
        <dbReference type="EMBL" id="OCX17626.1"/>
    </source>
</evidence>
<gene>
    <name evidence="1" type="ORF">QV13_12785</name>
</gene>
<sequence>MIVTDERVAKFISDAVGKGFVPPFTCMGIERHGEIIAGVLFNVYEPPDVHVTVAGHGWTKSFLTDVGQYVFGTLRCQRMTAITEQPRIVRIAERLGGQVEGMLRNHFGPGRNAFIVGILKEDYPW</sequence>
<dbReference type="RefSeq" id="WP_065997899.1">
    <property type="nucleotide sequence ID" value="NZ_MDEO01000032.1"/>
</dbReference>
<dbReference type="SUPFAM" id="SSF55729">
    <property type="entry name" value="Acyl-CoA N-acyltransferases (Nat)"/>
    <property type="match status" value="1"/>
</dbReference>
<dbReference type="STRING" id="1566387.QV13_12785"/>
<reference evidence="1 2" key="1">
    <citation type="submission" date="2016-08" db="EMBL/GenBank/DDBJ databases">
        <title>Whole genome sequence of Mesorhizobium sp. strain UASWS1009 isolated from industrial sewage.</title>
        <authorList>
            <person name="Crovadore J."/>
            <person name="Calmin G."/>
            <person name="Chablais R."/>
            <person name="Cochard B."/>
            <person name="Lefort F."/>
        </authorList>
    </citation>
    <scope>NUCLEOTIDE SEQUENCE [LARGE SCALE GENOMIC DNA]</scope>
    <source>
        <strain evidence="1 2">UASWS1009</strain>
    </source>
</reference>
<dbReference type="EMBL" id="MDEO01000032">
    <property type="protein sequence ID" value="OCX17626.1"/>
    <property type="molecule type" value="Genomic_DNA"/>
</dbReference>
<name>A0A1C2DSN9_9HYPH</name>